<dbReference type="Proteomes" id="UP000317243">
    <property type="component" value="Unassembled WGS sequence"/>
</dbReference>
<sequence length="121" mass="13519">MPNYLNRDNKNQFAKSKIKEYPLPFDPGTLVRVKQQSISRMHRYSEASQAGGTRAKKETFSLIADSIVDETDQPVWESGEVAQLAEADCQLVNALIKMIGHANGGTEDEIEEMVGNFNETE</sequence>
<comment type="caution">
    <text evidence="1">The sequence shown here is derived from an EMBL/GenBank/DDBJ whole genome shotgun (WGS) entry which is preliminary data.</text>
</comment>
<evidence type="ECO:0000313" key="1">
    <source>
        <dbReference type="EMBL" id="TWT57255.1"/>
    </source>
</evidence>
<accession>A0A5C5X4X5</accession>
<dbReference type="EMBL" id="SIHI01000001">
    <property type="protein sequence ID" value="TWT57255.1"/>
    <property type="molecule type" value="Genomic_DNA"/>
</dbReference>
<name>A0A5C5X4X5_9PLAN</name>
<evidence type="ECO:0000313" key="2">
    <source>
        <dbReference type="Proteomes" id="UP000317243"/>
    </source>
</evidence>
<organism evidence="1 2">
    <name type="scientific">Thalassoglobus neptunius</name>
    <dbReference type="NCBI Taxonomy" id="1938619"/>
    <lineage>
        <taxon>Bacteria</taxon>
        <taxon>Pseudomonadati</taxon>
        <taxon>Planctomycetota</taxon>
        <taxon>Planctomycetia</taxon>
        <taxon>Planctomycetales</taxon>
        <taxon>Planctomycetaceae</taxon>
        <taxon>Thalassoglobus</taxon>
    </lineage>
</organism>
<proteinExistence type="predicted"/>
<evidence type="ECO:0008006" key="3">
    <source>
        <dbReference type="Google" id="ProtNLM"/>
    </source>
</evidence>
<reference evidence="1 2" key="1">
    <citation type="submission" date="2019-02" db="EMBL/GenBank/DDBJ databases">
        <title>Deep-cultivation of Planctomycetes and their phenomic and genomic characterization uncovers novel biology.</title>
        <authorList>
            <person name="Wiegand S."/>
            <person name="Jogler M."/>
            <person name="Boedeker C."/>
            <person name="Pinto D."/>
            <person name="Vollmers J."/>
            <person name="Rivas-Marin E."/>
            <person name="Kohn T."/>
            <person name="Peeters S.H."/>
            <person name="Heuer A."/>
            <person name="Rast P."/>
            <person name="Oberbeckmann S."/>
            <person name="Bunk B."/>
            <person name="Jeske O."/>
            <person name="Meyerdierks A."/>
            <person name="Storesund J.E."/>
            <person name="Kallscheuer N."/>
            <person name="Luecker S."/>
            <person name="Lage O.M."/>
            <person name="Pohl T."/>
            <person name="Merkel B.J."/>
            <person name="Hornburger P."/>
            <person name="Mueller R.-W."/>
            <person name="Bruemmer F."/>
            <person name="Labrenz M."/>
            <person name="Spormann A.M."/>
            <person name="Op Den Camp H."/>
            <person name="Overmann J."/>
            <person name="Amann R."/>
            <person name="Jetten M.S.M."/>
            <person name="Mascher T."/>
            <person name="Medema M.H."/>
            <person name="Devos D.P."/>
            <person name="Kaster A.-K."/>
            <person name="Ovreas L."/>
            <person name="Rohde M."/>
            <person name="Galperin M.Y."/>
            <person name="Jogler C."/>
        </authorList>
    </citation>
    <scope>NUCLEOTIDE SEQUENCE [LARGE SCALE GENOMIC DNA]</scope>
    <source>
        <strain evidence="1 2">KOR42</strain>
    </source>
</reference>
<gene>
    <name evidence="1" type="ORF">KOR42_06130</name>
</gene>
<dbReference type="AlphaFoldDB" id="A0A5C5X4X5"/>
<protein>
    <recommendedName>
        <fullName evidence="3">Phage XkdN-like protein</fullName>
    </recommendedName>
</protein>
<keyword evidence="2" id="KW-1185">Reference proteome</keyword>
<dbReference type="RefSeq" id="WP_146507111.1">
    <property type="nucleotide sequence ID" value="NZ_SIHI01000001.1"/>
</dbReference>